<evidence type="ECO:0000313" key="2">
    <source>
        <dbReference type="Proteomes" id="UP001243717"/>
    </source>
</evidence>
<sequence>MSGGGSGNGGTRWGGGDFDSPCHSLNVTTQIHSPDEDVVNLLQVGDLLDVTLHVEDGEEAIVVLHKSDTVGAVIHERLRDCISAGNAYQAEVIEIEGGVVRVRISISEGA</sequence>
<name>A0ABU1AKA4_9BACT</name>
<comment type="caution">
    <text evidence="1">The sequence shown here is derived from an EMBL/GenBank/DDBJ whole genome shotgun (WGS) entry which is preliminary data.</text>
</comment>
<dbReference type="EMBL" id="JARXIC010000021">
    <property type="protein sequence ID" value="MDQ8195245.1"/>
    <property type="molecule type" value="Genomic_DNA"/>
</dbReference>
<accession>A0ABU1AKA4</accession>
<keyword evidence="2" id="KW-1185">Reference proteome</keyword>
<dbReference type="Proteomes" id="UP001243717">
    <property type="component" value="Unassembled WGS sequence"/>
</dbReference>
<dbReference type="RefSeq" id="WP_308985701.1">
    <property type="nucleotide sequence ID" value="NZ_JARXIC010000021.1"/>
</dbReference>
<gene>
    <name evidence="1" type="ORF">QEH59_12470</name>
</gene>
<evidence type="ECO:0000313" key="1">
    <source>
        <dbReference type="EMBL" id="MDQ8195245.1"/>
    </source>
</evidence>
<protein>
    <submittedName>
        <fullName evidence="1">Uncharacterized protein</fullName>
    </submittedName>
</protein>
<proteinExistence type="predicted"/>
<organism evidence="1 2">
    <name type="scientific">Thalassobacterium sedimentorum</name>
    <dbReference type="NCBI Taxonomy" id="3041258"/>
    <lineage>
        <taxon>Bacteria</taxon>
        <taxon>Pseudomonadati</taxon>
        <taxon>Verrucomicrobiota</taxon>
        <taxon>Opitutia</taxon>
        <taxon>Puniceicoccales</taxon>
        <taxon>Coraliomargaritaceae</taxon>
        <taxon>Thalassobacterium</taxon>
    </lineage>
</organism>
<reference evidence="1 2" key="1">
    <citation type="submission" date="2023-04" db="EMBL/GenBank/DDBJ databases">
        <title>A novel bacteria isolated from coastal sediment.</title>
        <authorList>
            <person name="Liu X.-J."/>
            <person name="Du Z.-J."/>
        </authorList>
    </citation>
    <scope>NUCLEOTIDE SEQUENCE [LARGE SCALE GENOMIC DNA]</scope>
    <source>
        <strain evidence="1 2">SDUM461004</strain>
    </source>
</reference>